<dbReference type="Gene3D" id="3.40.50.880">
    <property type="match status" value="1"/>
</dbReference>
<proteinExistence type="predicted"/>
<comment type="caution">
    <text evidence="2">The sequence shown here is derived from an EMBL/GenBank/DDBJ whole genome shotgun (WGS) entry which is preliminary data.</text>
</comment>
<dbReference type="AlphaFoldDB" id="A0A815TMD3"/>
<dbReference type="Proteomes" id="UP000663829">
    <property type="component" value="Unassembled WGS sequence"/>
</dbReference>
<keyword evidence="1" id="KW-0732">Signal</keyword>
<accession>A0A815TMD3</accession>
<dbReference type="EMBL" id="CAJOBC010088178">
    <property type="protein sequence ID" value="CAF4365442.1"/>
    <property type="molecule type" value="Genomic_DNA"/>
</dbReference>
<evidence type="ECO:0000256" key="1">
    <source>
        <dbReference type="SAM" id="SignalP"/>
    </source>
</evidence>
<sequence>MKPVLLFLQYLVFYLRVVAIQGEYYFSAKQRTIDSNDALMNPFNEYITIRKSLLKHPLLVDTITDQHYTERNRHARHITFMAQLSKSWNVSLPRGIGVDESTAVAIDETGKARVFGVTTAYFLTQYLPETKPERVESGYSLDWYCNKRAIEVYKVAGNDRGSNFFNLSTWMGGNGGHWTFYYVDNGTLRQ</sequence>
<evidence type="ECO:0000313" key="4">
    <source>
        <dbReference type="Proteomes" id="UP000663829"/>
    </source>
</evidence>
<dbReference type="PANTHER" id="PTHR36175">
    <property type="entry name" value="CYANOPHYCINASE"/>
    <property type="match status" value="1"/>
</dbReference>
<dbReference type="Proteomes" id="UP000681722">
    <property type="component" value="Unassembled WGS sequence"/>
</dbReference>
<dbReference type="PANTHER" id="PTHR36175:SF1">
    <property type="entry name" value="CYANOPHYCINASE"/>
    <property type="match status" value="1"/>
</dbReference>
<dbReference type="EMBL" id="CAJNOQ010022652">
    <property type="protein sequence ID" value="CAF1504023.1"/>
    <property type="molecule type" value="Genomic_DNA"/>
</dbReference>
<protein>
    <submittedName>
        <fullName evidence="2">Uncharacterized protein</fullName>
    </submittedName>
</protein>
<dbReference type="OrthoDB" id="4666063at2759"/>
<keyword evidence="4" id="KW-1185">Reference proteome</keyword>
<feature type="signal peptide" evidence="1">
    <location>
        <begin position="1"/>
        <end position="22"/>
    </location>
</feature>
<name>A0A815TMD3_9BILA</name>
<evidence type="ECO:0000313" key="2">
    <source>
        <dbReference type="EMBL" id="CAF1504023.1"/>
    </source>
</evidence>
<evidence type="ECO:0000313" key="3">
    <source>
        <dbReference type="EMBL" id="CAF4365442.1"/>
    </source>
</evidence>
<organism evidence="2 4">
    <name type="scientific">Didymodactylos carnosus</name>
    <dbReference type="NCBI Taxonomy" id="1234261"/>
    <lineage>
        <taxon>Eukaryota</taxon>
        <taxon>Metazoa</taxon>
        <taxon>Spiralia</taxon>
        <taxon>Gnathifera</taxon>
        <taxon>Rotifera</taxon>
        <taxon>Eurotatoria</taxon>
        <taxon>Bdelloidea</taxon>
        <taxon>Philodinida</taxon>
        <taxon>Philodinidae</taxon>
        <taxon>Didymodactylos</taxon>
    </lineage>
</organism>
<reference evidence="2" key="1">
    <citation type="submission" date="2021-02" db="EMBL/GenBank/DDBJ databases">
        <authorList>
            <person name="Nowell W R."/>
        </authorList>
    </citation>
    <scope>NUCLEOTIDE SEQUENCE</scope>
</reference>
<feature type="chain" id="PRO_5036228949" evidence="1">
    <location>
        <begin position="23"/>
        <end position="190"/>
    </location>
</feature>
<gene>
    <name evidence="2" type="ORF">GPM918_LOCUS36810</name>
    <name evidence="3" type="ORF">SRO942_LOCUS37562</name>
</gene>
<dbReference type="InterPro" id="IPR029062">
    <property type="entry name" value="Class_I_gatase-like"/>
</dbReference>